<dbReference type="AlphaFoldDB" id="A0A1J5PUZ8"/>
<gene>
    <name evidence="1" type="ORF">GALL_510390</name>
</gene>
<sequence>MPLVDIAIVQTVVVAGRVHPLTAALALSTSRMDLDGDALPDPVFIDAGPQRRNRAHIFMARREILVVGQAALDHRRRTMMDDLKIRCANRNRIDANQNLGPLGHRNGFRCQGQLTGIAQHPGAHRFGNGKIRRDLDIVGLVHRRLLGVF</sequence>
<comment type="caution">
    <text evidence="1">The sequence shown here is derived from an EMBL/GenBank/DDBJ whole genome shotgun (WGS) entry which is preliminary data.</text>
</comment>
<accession>A0A1J5PUZ8</accession>
<name>A0A1J5PUZ8_9ZZZZ</name>
<proteinExistence type="predicted"/>
<reference evidence="1" key="1">
    <citation type="submission" date="2016-10" db="EMBL/GenBank/DDBJ databases">
        <title>Sequence of Gallionella enrichment culture.</title>
        <authorList>
            <person name="Poehlein A."/>
            <person name="Muehling M."/>
            <person name="Daniel R."/>
        </authorList>
    </citation>
    <scope>NUCLEOTIDE SEQUENCE</scope>
</reference>
<protein>
    <submittedName>
        <fullName evidence="1">Uncharacterized protein</fullName>
    </submittedName>
</protein>
<organism evidence="1">
    <name type="scientific">mine drainage metagenome</name>
    <dbReference type="NCBI Taxonomy" id="410659"/>
    <lineage>
        <taxon>unclassified sequences</taxon>
        <taxon>metagenomes</taxon>
        <taxon>ecological metagenomes</taxon>
    </lineage>
</organism>
<evidence type="ECO:0000313" key="1">
    <source>
        <dbReference type="EMBL" id="OIQ67381.1"/>
    </source>
</evidence>
<dbReference type="EMBL" id="MLJW01005964">
    <property type="protein sequence ID" value="OIQ67381.1"/>
    <property type="molecule type" value="Genomic_DNA"/>
</dbReference>